<organism evidence="4 5">
    <name type="scientific">Venturia nashicola</name>
    <dbReference type="NCBI Taxonomy" id="86259"/>
    <lineage>
        <taxon>Eukaryota</taxon>
        <taxon>Fungi</taxon>
        <taxon>Dikarya</taxon>
        <taxon>Ascomycota</taxon>
        <taxon>Pezizomycotina</taxon>
        <taxon>Dothideomycetes</taxon>
        <taxon>Pleosporomycetidae</taxon>
        <taxon>Venturiales</taxon>
        <taxon>Venturiaceae</taxon>
        <taxon>Venturia</taxon>
    </lineage>
</organism>
<evidence type="ECO:0000259" key="3">
    <source>
        <dbReference type="PROSITE" id="PS50192"/>
    </source>
</evidence>
<feature type="region of interest" description="Disordered" evidence="2">
    <location>
        <begin position="1"/>
        <end position="232"/>
    </location>
</feature>
<feature type="compositionally biased region" description="Gly residues" evidence="2">
    <location>
        <begin position="164"/>
        <end position="199"/>
    </location>
</feature>
<dbReference type="SMART" id="SM00397">
    <property type="entry name" value="t_SNARE"/>
    <property type="match status" value="2"/>
</dbReference>
<dbReference type="CDD" id="cd15857">
    <property type="entry name" value="SNARE_SEC9C"/>
    <property type="match status" value="1"/>
</dbReference>
<reference evidence="4 5" key="1">
    <citation type="submission" date="2019-04" db="EMBL/GenBank/DDBJ databases">
        <title>High contiguity whole genome sequence and gene annotation resource for two Venturia nashicola isolates.</title>
        <authorList>
            <person name="Prokchorchik M."/>
            <person name="Won K."/>
            <person name="Lee Y."/>
            <person name="Choi E.D."/>
            <person name="Segonzac C."/>
            <person name="Sohn K.H."/>
        </authorList>
    </citation>
    <scope>NUCLEOTIDE SEQUENCE [LARGE SCALE GENOMIC DNA]</scope>
    <source>
        <strain evidence="4 5">PRI2</strain>
    </source>
</reference>
<feature type="compositionally biased region" description="Gly residues" evidence="2">
    <location>
        <begin position="84"/>
        <end position="98"/>
    </location>
</feature>
<feature type="compositionally biased region" description="Gly residues" evidence="2">
    <location>
        <begin position="113"/>
        <end position="124"/>
    </location>
</feature>
<evidence type="ECO:0000256" key="2">
    <source>
        <dbReference type="SAM" id="MobiDB-lite"/>
    </source>
</evidence>
<feature type="compositionally biased region" description="Basic residues" evidence="2">
    <location>
        <begin position="1"/>
        <end position="10"/>
    </location>
</feature>
<sequence length="469" mass="49336">MKKFGLKRNKDKGDSSRSESPANSNPYAQAPAADPYTSNSNTPPPAYNGPPSGGSRQDKSAGNASGYGAPSPPVTEGRYAAPAAGGGGYGGYGQGGSRYGSSEGGNAAPTGSRYGGGGYGGFGGAPQADAGPASTSRYGGGAPAAAPNSRYGGEASDAAPTSRYGGGAPDAGQSRYGGGAPGPAGGQSGYGAPVGGRYGGAPAAYGAEQDRAGASEWETGRGNGQSQGYGAYEDRVLTAEEQEEEDIQATKNEIKFIKQSDVSSTRNALRIAAQAEETGRATLERLGAQGERIHNTERNLDLASNQNRLAAEKAREIKTLNRSMFAHVANPFTSAKRTREREEEVLRLARDDRERRDQTRAAAWDSQARQSEAQRDLNRQGQPKQIGKQSLADRAKFQFEADSEDEEMEGEIDQNIDLLHGATTRLKNLGLAMGQEVDSQNKHIERIGGKVDKVDDEIALNRNRLDRIK</sequence>
<keyword evidence="5" id="KW-1185">Reference proteome</keyword>
<feature type="region of interest" description="Disordered" evidence="2">
    <location>
        <begin position="348"/>
        <end position="391"/>
    </location>
</feature>
<dbReference type="GO" id="GO:0031201">
    <property type="term" value="C:SNARE complex"/>
    <property type="evidence" value="ECO:0007669"/>
    <property type="project" value="TreeGrafter"/>
</dbReference>
<dbReference type="STRING" id="86259.A0A4Z1NSP2"/>
<dbReference type="EMBL" id="SNSC02000016">
    <property type="protein sequence ID" value="TID17477.1"/>
    <property type="molecule type" value="Genomic_DNA"/>
</dbReference>
<gene>
    <name evidence="4" type="ORF">E6O75_ATG08223</name>
</gene>
<dbReference type="GO" id="GO:0005484">
    <property type="term" value="F:SNAP receptor activity"/>
    <property type="evidence" value="ECO:0007669"/>
    <property type="project" value="TreeGrafter"/>
</dbReference>
<dbReference type="Proteomes" id="UP000298493">
    <property type="component" value="Unassembled WGS sequence"/>
</dbReference>
<feature type="compositionally biased region" description="Basic and acidic residues" evidence="2">
    <location>
        <begin position="348"/>
        <end position="359"/>
    </location>
</feature>
<name>A0A4Z1NSP2_9PEZI</name>
<feature type="domain" description="T-SNARE coiled-coil homology" evidence="3">
    <location>
        <begin position="406"/>
        <end position="468"/>
    </location>
</feature>
<dbReference type="InterPro" id="IPR000727">
    <property type="entry name" value="T_SNARE_dom"/>
</dbReference>
<comment type="similarity">
    <text evidence="1">Belongs to the SNAP-25 family.</text>
</comment>
<dbReference type="PANTHER" id="PTHR19305">
    <property type="entry name" value="SYNAPTOSOMAL ASSOCIATED PROTEIN"/>
    <property type="match status" value="1"/>
</dbReference>
<evidence type="ECO:0000256" key="1">
    <source>
        <dbReference type="ARBA" id="ARBA00009480"/>
    </source>
</evidence>
<comment type="caution">
    <text evidence="4">The sequence shown here is derived from an EMBL/GenBank/DDBJ whole genome shotgun (WGS) entry which is preliminary data.</text>
</comment>
<accession>A0A4Z1NSP2</accession>
<evidence type="ECO:0000313" key="5">
    <source>
        <dbReference type="Proteomes" id="UP000298493"/>
    </source>
</evidence>
<dbReference type="PROSITE" id="PS50192">
    <property type="entry name" value="T_SNARE"/>
    <property type="match status" value="1"/>
</dbReference>
<dbReference type="FunFam" id="1.20.5.110:FF:000048">
    <property type="entry name" value="Protein transport protein SEC9"/>
    <property type="match status" value="1"/>
</dbReference>
<feature type="compositionally biased region" description="Polar residues" evidence="2">
    <location>
        <begin position="18"/>
        <end position="27"/>
    </location>
</feature>
<dbReference type="GO" id="GO:0006887">
    <property type="term" value="P:exocytosis"/>
    <property type="evidence" value="ECO:0007669"/>
    <property type="project" value="TreeGrafter"/>
</dbReference>
<proteinExistence type="inferred from homology"/>
<dbReference type="SUPFAM" id="SSF58038">
    <property type="entry name" value="SNARE fusion complex"/>
    <property type="match status" value="2"/>
</dbReference>
<dbReference type="PANTHER" id="PTHR19305:SF9">
    <property type="entry name" value="SYNAPTOSOMAL-ASSOCIATED PROTEIN 29"/>
    <property type="match status" value="1"/>
</dbReference>
<dbReference type="GO" id="GO:0005886">
    <property type="term" value="C:plasma membrane"/>
    <property type="evidence" value="ECO:0007669"/>
    <property type="project" value="TreeGrafter"/>
</dbReference>
<dbReference type="AlphaFoldDB" id="A0A4Z1NSP2"/>
<dbReference type="GO" id="GO:0006906">
    <property type="term" value="P:vesicle fusion"/>
    <property type="evidence" value="ECO:0007669"/>
    <property type="project" value="TreeGrafter"/>
</dbReference>
<evidence type="ECO:0000313" key="4">
    <source>
        <dbReference type="EMBL" id="TID17477.1"/>
    </source>
</evidence>
<dbReference type="Gene3D" id="1.20.5.110">
    <property type="match status" value="2"/>
</dbReference>
<dbReference type="CDD" id="cd15886">
    <property type="entry name" value="SNARE_SEC9N"/>
    <property type="match status" value="1"/>
</dbReference>
<dbReference type="GO" id="GO:0019905">
    <property type="term" value="F:syntaxin binding"/>
    <property type="evidence" value="ECO:0007669"/>
    <property type="project" value="TreeGrafter"/>
</dbReference>
<protein>
    <submittedName>
        <fullName evidence="4">Plasma membrane SNARE protein (Sec9)</fullName>
    </submittedName>
</protein>